<dbReference type="RefSeq" id="WP_125581084.1">
    <property type="nucleotide sequence ID" value="NZ_BOLV01000012.1"/>
</dbReference>
<feature type="transmembrane region" description="Helical" evidence="1">
    <location>
        <begin position="53"/>
        <end position="73"/>
    </location>
</feature>
<feature type="transmembrane region" description="Helical" evidence="1">
    <location>
        <begin position="30"/>
        <end position="47"/>
    </location>
</feature>
<comment type="caution">
    <text evidence="2">The sequence shown here is derived from an EMBL/GenBank/DDBJ whole genome shotgun (WGS) entry which is preliminary data.</text>
</comment>
<feature type="transmembrane region" description="Helical" evidence="1">
    <location>
        <begin position="85"/>
        <end position="106"/>
    </location>
</feature>
<accession>A0ABW4BFZ2</accession>
<keyword evidence="1" id="KW-0472">Membrane</keyword>
<keyword evidence="3" id="KW-1185">Reference proteome</keyword>
<dbReference type="Proteomes" id="UP001597199">
    <property type="component" value="Unassembled WGS sequence"/>
</dbReference>
<name>A0ABW4BFZ2_9LACO</name>
<keyword evidence="1" id="KW-1133">Transmembrane helix</keyword>
<gene>
    <name evidence="2" type="ORF">ACFQ41_08855</name>
</gene>
<sequence>MYTLFGYLLPLVGLALLIASRAFQFRSRLLPLVATLLNLGGLAMLLANPLPNAIWVALFAACAIALLLVVLLVDRDYDLVLKRYFSTLGGVLTLATTLWWLGAILITL</sequence>
<evidence type="ECO:0000313" key="3">
    <source>
        <dbReference type="Proteomes" id="UP001597199"/>
    </source>
</evidence>
<protein>
    <submittedName>
        <fullName evidence="2">DUF3397 domain-containing protein</fullName>
    </submittedName>
</protein>
<dbReference type="EMBL" id="JBHTOA010000032">
    <property type="protein sequence ID" value="MFD1399419.1"/>
    <property type="molecule type" value="Genomic_DNA"/>
</dbReference>
<organism evidence="2 3">
    <name type="scientific">Lacticaseibacillus suilingensis</name>
    <dbReference type="NCBI Taxonomy" id="2799577"/>
    <lineage>
        <taxon>Bacteria</taxon>
        <taxon>Bacillati</taxon>
        <taxon>Bacillota</taxon>
        <taxon>Bacilli</taxon>
        <taxon>Lactobacillales</taxon>
        <taxon>Lactobacillaceae</taxon>
        <taxon>Lacticaseibacillus</taxon>
    </lineage>
</organism>
<evidence type="ECO:0000256" key="1">
    <source>
        <dbReference type="SAM" id="Phobius"/>
    </source>
</evidence>
<keyword evidence="1" id="KW-0812">Transmembrane</keyword>
<evidence type="ECO:0000313" key="2">
    <source>
        <dbReference type="EMBL" id="MFD1399419.1"/>
    </source>
</evidence>
<feature type="transmembrane region" description="Helical" evidence="1">
    <location>
        <begin position="6"/>
        <end position="23"/>
    </location>
</feature>
<reference evidence="3" key="1">
    <citation type="journal article" date="2019" name="Int. J. Syst. Evol. Microbiol.">
        <title>The Global Catalogue of Microorganisms (GCM) 10K type strain sequencing project: providing services to taxonomists for standard genome sequencing and annotation.</title>
        <authorList>
            <consortium name="The Broad Institute Genomics Platform"/>
            <consortium name="The Broad Institute Genome Sequencing Center for Infectious Disease"/>
            <person name="Wu L."/>
            <person name="Ma J."/>
        </authorList>
    </citation>
    <scope>NUCLEOTIDE SEQUENCE [LARGE SCALE GENOMIC DNA]</scope>
    <source>
        <strain evidence="3">CCM 9110</strain>
    </source>
</reference>
<proteinExistence type="predicted"/>